<organism evidence="2">
    <name type="scientific">Panicum hallii</name>
    <dbReference type="NCBI Taxonomy" id="206008"/>
    <lineage>
        <taxon>Eukaryota</taxon>
        <taxon>Viridiplantae</taxon>
        <taxon>Streptophyta</taxon>
        <taxon>Embryophyta</taxon>
        <taxon>Tracheophyta</taxon>
        <taxon>Spermatophyta</taxon>
        <taxon>Magnoliopsida</taxon>
        <taxon>Liliopsida</taxon>
        <taxon>Poales</taxon>
        <taxon>Poaceae</taxon>
        <taxon>PACMAD clade</taxon>
        <taxon>Panicoideae</taxon>
        <taxon>Panicodae</taxon>
        <taxon>Paniceae</taxon>
        <taxon>Panicinae</taxon>
        <taxon>Panicum</taxon>
        <taxon>Panicum sect. Panicum</taxon>
    </lineage>
</organism>
<dbReference type="Gramene" id="PAN26843">
    <property type="protein sequence ID" value="PAN26843"/>
    <property type="gene ID" value="PAHAL_5G042700"/>
</dbReference>
<dbReference type="PANTHER" id="PTHR39104:SF1">
    <property type="entry name" value="AMINO ACID-LIGASE"/>
    <property type="match status" value="1"/>
</dbReference>
<dbReference type="Proteomes" id="UP000243499">
    <property type="component" value="Chromosome 5"/>
</dbReference>
<dbReference type="EMBL" id="CM008050">
    <property type="protein sequence ID" value="PAN26843.1"/>
    <property type="molecule type" value="Genomic_DNA"/>
</dbReference>
<feature type="region of interest" description="Disordered" evidence="1">
    <location>
        <begin position="120"/>
        <end position="139"/>
    </location>
</feature>
<evidence type="ECO:0000256" key="1">
    <source>
        <dbReference type="SAM" id="MobiDB-lite"/>
    </source>
</evidence>
<sequence>MGSPLRTVHLRRSSSSPPGDTVAIAVDGGSGVDLARVGLALGLDPASVRPNGYFLSRGPGHVCSAVTWRALLNFFAARGLPTGADAAAPVAVDGNPAASPAPTSDPITLVCSKRKSGLVVERRSKRTKPQENGSSLSKRSDDVLSEEIVLGLKRRLRLDDTIPAKKIKQVEYGSDTQQPVKFSCSFVNANGKRPQEEEMIASLSCKRVR</sequence>
<reference evidence="2" key="1">
    <citation type="submission" date="2018-04" db="EMBL/GenBank/DDBJ databases">
        <title>WGS assembly of Panicum hallii.</title>
        <authorList>
            <person name="Lovell J."/>
            <person name="Jenkins J."/>
            <person name="Lowry D."/>
            <person name="Mamidi S."/>
            <person name="Sreedasyam A."/>
            <person name="Weng X."/>
            <person name="Barry K."/>
            <person name="Bonette J."/>
            <person name="Campitelli B."/>
            <person name="Daum C."/>
            <person name="Gordon S."/>
            <person name="Gould B."/>
            <person name="Lipzen A."/>
            <person name="Macqueen A."/>
            <person name="Palacio-Mejia J."/>
            <person name="Plott C."/>
            <person name="Shakirov E."/>
            <person name="Shu S."/>
            <person name="Yoshinaga Y."/>
            <person name="Zane M."/>
            <person name="Rokhsar D."/>
            <person name="Grimwood J."/>
            <person name="Schmutz J."/>
            <person name="Juenger T."/>
        </authorList>
    </citation>
    <scope>NUCLEOTIDE SEQUENCE [LARGE SCALE GENOMIC DNA]</scope>
    <source>
        <strain evidence="2">FIL2</strain>
    </source>
</reference>
<proteinExistence type="predicted"/>
<dbReference type="PANTHER" id="PTHR39104">
    <property type="entry name" value="AMINO ACID-LIGASE"/>
    <property type="match status" value="1"/>
</dbReference>
<accession>A0A2S3HNP8</accession>
<evidence type="ECO:0000313" key="2">
    <source>
        <dbReference type="EMBL" id="PAN26843.1"/>
    </source>
</evidence>
<protein>
    <submittedName>
        <fullName evidence="2">Uncharacterized protein</fullName>
    </submittedName>
</protein>
<dbReference type="AlphaFoldDB" id="A0A2S3HNP8"/>
<gene>
    <name evidence="2" type="ORF">PAHAL_5G042700</name>
</gene>
<name>A0A2S3HNP8_9POAL</name>